<gene>
    <name evidence="3" type="ORF">HJG44_13730</name>
</gene>
<sequence length="96" mass="10624">MVATSAERRKAAVPVPSCGLREATVHEAKTHLSRLLAEVEAGGTVIITRRGKPVARLGPVEPTRHRAKGSMKHLIKFDERFFEPLSKEELALWGEI</sequence>
<organism evidence="3 4">
    <name type="scientific">Enterovirga aerilata</name>
    <dbReference type="NCBI Taxonomy" id="2730920"/>
    <lineage>
        <taxon>Bacteria</taxon>
        <taxon>Pseudomonadati</taxon>
        <taxon>Pseudomonadota</taxon>
        <taxon>Alphaproteobacteria</taxon>
        <taxon>Hyphomicrobiales</taxon>
        <taxon>Methylobacteriaceae</taxon>
        <taxon>Enterovirga</taxon>
    </lineage>
</organism>
<evidence type="ECO:0000313" key="4">
    <source>
        <dbReference type="Proteomes" id="UP000564885"/>
    </source>
</evidence>
<dbReference type="InterPro" id="IPR051416">
    <property type="entry name" value="phD-YefM_TA_antitoxins"/>
</dbReference>
<dbReference type="Gene3D" id="3.40.1620.10">
    <property type="entry name" value="YefM-like domain"/>
    <property type="match status" value="1"/>
</dbReference>
<protein>
    <recommendedName>
        <fullName evidence="2">Antitoxin</fullName>
    </recommendedName>
</protein>
<name>A0A849IHN7_9HYPH</name>
<comment type="caution">
    <text evidence="3">The sequence shown here is derived from an EMBL/GenBank/DDBJ whole genome shotgun (WGS) entry which is preliminary data.</text>
</comment>
<evidence type="ECO:0000256" key="1">
    <source>
        <dbReference type="ARBA" id="ARBA00009981"/>
    </source>
</evidence>
<reference evidence="3 4" key="1">
    <citation type="submission" date="2020-04" db="EMBL/GenBank/DDBJ databases">
        <title>Enterovirga sp. isolate from soil.</title>
        <authorList>
            <person name="Chea S."/>
            <person name="Kim D.-U."/>
        </authorList>
    </citation>
    <scope>NUCLEOTIDE SEQUENCE [LARGE SCALE GENOMIC DNA]</scope>
    <source>
        <strain evidence="3 4">DB1703</strain>
    </source>
</reference>
<dbReference type="PANTHER" id="PTHR35377">
    <property type="entry name" value="ANTITOXIN VAPB49-RELATED-RELATED"/>
    <property type="match status" value="1"/>
</dbReference>
<proteinExistence type="inferred from homology"/>
<dbReference type="EMBL" id="JABEPP010000003">
    <property type="protein sequence ID" value="NNM73443.1"/>
    <property type="molecule type" value="Genomic_DNA"/>
</dbReference>
<evidence type="ECO:0000313" key="3">
    <source>
        <dbReference type="EMBL" id="NNM73443.1"/>
    </source>
</evidence>
<dbReference type="InterPro" id="IPR036165">
    <property type="entry name" value="YefM-like_sf"/>
</dbReference>
<comment type="similarity">
    <text evidence="1 2">Belongs to the phD/YefM antitoxin family.</text>
</comment>
<dbReference type="Proteomes" id="UP000564885">
    <property type="component" value="Unassembled WGS sequence"/>
</dbReference>
<dbReference type="InterPro" id="IPR006442">
    <property type="entry name" value="Antitoxin_Phd/YefM"/>
</dbReference>
<accession>A0A849IHN7</accession>
<evidence type="ECO:0000256" key="2">
    <source>
        <dbReference type="RuleBase" id="RU362080"/>
    </source>
</evidence>
<comment type="function">
    <text evidence="2">Antitoxin component of a type II toxin-antitoxin (TA) system.</text>
</comment>
<dbReference type="AlphaFoldDB" id="A0A849IHN7"/>
<keyword evidence="4" id="KW-1185">Reference proteome</keyword>
<dbReference type="Pfam" id="PF02604">
    <property type="entry name" value="PhdYeFM_antitox"/>
    <property type="match status" value="1"/>
</dbReference>
<dbReference type="SUPFAM" id="SSF143120">
    <property type="entry name" value="YefM-like"/>
    <property type="match status" value="1"/>
</dbReference>
<dbReference type="RefSeq" id="WP_171218893.1">
    <property type="nucleotide sequence ID" value="NZ_JABEPP010000003.1"/>
</dbReference>
<dbReference type="NCBIfam" id="TIGR01552">
    <property type="entry name" value="phd_fam"/>
    <property type="match status" value="1"/>
</dbReference>